<feature type="domain" description="HTH tetR-type" evidence="5">
    <location>
        <begin position="5"/>
        <end position="65"/>
    </location>
</feature>
<protein>
    <submittedName>
        <fullName evidence="6">AcrR family transcriptional regulator</fullName>
    </submittedName>
</protein>
<evidence type="ECO:0000256" key="3">
    <source>
        <dbReference type="ARBA" id="ARBA00023163"/>
    </source>
</evidence>
<evidence type="ECO:0000259" key="5">
    <source>
        <dbReference type="PROSITE" id="PS50977"/>
    </source>
</evidence>
<dbReference type="PROSITE" id="PS50977">
    <property type="entry name" value="HTH_TETR_2"/>
    <property type="match status" value="1"/>
</dbReference>
<dbReference type="Proteomes" id="UP000622552">
    <property type="component" value="Unassembled WGS sequence"/>
</dbReference>
<dbReference type="InterPro" id="IPR009057">
    <property type="entry name" value="Homeodomain-like_sf"/>
</dbReference>
<gene>
    <name evidence="6" type="ORF">IW245_003076</name>
</gene>
<dbReference type="Pfam" id="PF00440">
    <property type="entry name" value="TetR_N"/>
    <property type="match status" value="1"/>
</dbReference>
<evidence type="ECO:0000313" key="6">
    <source>
        <dbReference type="EMBL" id="MBG6136882.1"/>
    </source>
</evidence>
<dbReference type="PANTHER" id="PTHR30055:SF220">
    <property type="entry name" value="TETR-FAMILY REGULATORY PROTEIN"/>
    <property type="match status" value="1"/>
</dbReference>
<dbReference type="Gene3D" id="1.10.357.10">
    <property type="entry name" value="Tetracycline Repressor, domain 2"/>
    <property type="match status" value="1"/>
</dbReference>
<dbReference type="SUPFAM" id="SSF48498">
    <property type="entry name" value="Tetracyclin repressor-like, C-terminal domain"/>
    <property type="match status" value="1"/>
</dbReference>
<name>A0A8J7GHT9_9ACTN</name>
<comment type="caution">
    <text evidence="6">The sequence shown here is derived from an EMBL/GenBank/DDBJ whole genome shotgun (WGS) entry which is preliminary data.</text>
</comment>
<keyword evidence="7" id="KW-1185">Reference proteome</keyword>
<dbReference type="InterPro" id="IPR050109">
    <property type="entry name" value="HTH-type_TetR-like_transc_reg"/>
</dbReference>
<sequence length="196" mass="21011">MADSDDLRDQFIDAAFRVAAEHGPAGLTVRRVAEAAGASTMGVYSGFGGRTGMLGALYARAFELLSAAMAAAARTGDALADVCALADAYRDFAVDSPSRYAFMFERSVVDFDPGPQLRARALDSTFGQLRAAVAAAVPPDRVERTAYLVWAAMHGMVGIELTHRDRTALPDWSIAEDWPGVYREGVRAVWHGLAAR</sequence>
<reference evidence="6" key="1">
    <citation type="submission" date="2020-11" db="EMBL/GenBank/DDBJ databases">
        <title>Sequencing the genomes of 1000 actinobacteria strains.</title>
        <authorList>
            <person name="Klenk H.-P."/>
        </authorList>
    </citation>
    <scope>NUCLEOTIDE SEQUENCE</scope>
    <source>
        <strain evidence="6">DSM 45356</strain>
    </source>
</reference>
<dbReference type="InterPro" id="IPR036271">
    <property type="entry name" value="Tet_transcr_reg_TetR-rel_C_sf"/>
</dbReference>
<dbReference type="InterPro" id="IPR001647">
    <property type="entry name" value="HTH_TetR"/>
</dbReference>
<evidence type="ECO:0000256" key="2">
    <source>
        <dbReference type="ARBA" id="ARBA00023125"/>
    </source>
</evidence>
<dbReference type="EMBL" id="JADOUF010000001">
    <property type="protein sequence ID" value="MBG6136882.1"/>
    <property type="molecule type" value="Genomic_DNA"/>
</dbReference>
<dbReference type="GO" id="GO:0003700">
    <property type="term" value="F:DNA-binding transcription factor activity"/>
    <property type="evidence" value="ECO:0007669"/>
    <property type="project" value="TreeGrafter"/>
</dbReference>
<evidence type="ECO:0000256" key="4">
    <source>
        <dbReference type="PROSITE-ProRule" id="PRU00335"/>
    </source>
</evidence>
<dbReference type="InterPro" id="IPR025996">
    <property type="entry name" value="MT1864/Rv1816-like_C"/>
</dbReference>
<dbReference type="PANTHER" id="PTHR30055">
    <property type="entry name" value="HTH-TYPE TRANSCRIPTIONAL REGULATOR RUTR"/>
    <property type="match status" value="1"/>
</dbReference>
<dbReference type="RefSeq" id="WP_233473023.1">
    <property type="nucleotide sequence ID" value="NZ_BONS01000016.1"/>
</dbReference>
<accession>A0A8J7GHT9</accession>
<feature type="DNA-binding region" description="H-T-H motif" evidence="4">
    <location>
        <begin position="28"/>
        <end position="47"/>
    </location>
</feature>
<dbReference type="Pfam" id="PF13305">
    <property type="entry name" value="TetR_C_33"/>
    <property type="match status" value="1"/>
</dbReference>
<evidence type="ECO:0000256" key="1">
    <source>
        <dbReference type="ARBA" id="ARBA00023015"/>
    </source>
</evidence>
<dbReference type="GO" id="GO:0000976">
    <property type="term" value="F:transcription cis-regulatory region binding"/>
    <property type="evidence" value="ECO:0007669"/>
    <property type="project" value="TreeGrafter"/>
</dbReference>
<proteinExistence type="predicted"/>
<keyword evidence="1" id="KW-0805">Transcription regulation</keyword>
<dbReference type="AlphaFoldDB" id="A0A8J7GHT9"/>
<dbReference type="SUPFAM" id="SSF46689">
    <property type="entry name" value="Homeodomain-like"/>
    <property type="match status" value="1"/>
</dbReference>
<organism evidence="6 7">
    <name type="scientific">Longispora fulva</name>
    <dbReference type="NCBI Taxonomy" id="619741"/>
    <lineage>
        <taxon>Bacteria</taxon>
        <taxon>Bacillati</taxon>
        <taxon>Actinomycetota</taxon>
        <taxon>Actinomycetes</taxon>
        <taxon>Micromonosporales</taxon>
        <taxon>Micromonosporaceae</taxon>
        <taxon>Longispora</taxon>
    </lineage>
</organism>
<keyword evidence="2 4" id="KW-0238">DNA-binding</keyword>
<evidence type="ECO:0000313" key="7">
    <source>
        <dbReference type="Proteomes" id="UP000622552"/>
    </source>
</evidence>
<keyword evidence="3" id="KW-0804">Transcription</keyword>